<proteinExistence type="predicted"/>
<dbReference type="InterPro" id="IPR003807">
    <property type="entry name" value="DUF202"/>
</dbReference>
<feature type="domain" description="DUF202" evidence="7">
    <location>
        <begin position="11"/>
        <end position="84"/>
    </location>
</feature>
<dbReference type="AlphaFoldDB" id="A0A166C2F8"/>
<evidence type="ECO:0000256" key="2">
    <source>
        <dbReference type="ARBA" id="ARBA00022475"/>
    </source>
</evidence>
<dbReference type="GO" id="GO:0005886">
    <property type="term" value="C:plasma membrane"/>
    <property type="evidence" value="ECO:0007669"/>
    <property type="project" value="UniProtKB-SubCell"/>
</dbReference>
<keyword evidence="2" id="KW-1003">Cell membrane</keyword>
<comment type="subcellular location">
    <subcellularLocation>
        <location evidence="1">Cell membrane</location>
        <topology evidence="1">Multi-pass membrane protein</topology>
    </subcellularLocation>
</comment>
<dbReference type="PANTHER" id="PTHR34187">
    <property type="entry name" value="FGR18P"/>
    <property type="match status" value="1"/>
</dbReference>
<keyword evidence="9" id="KW-1185">Reference proteome</keyword>
<dbReference type="InterPro" id="IPR052053">
    <property type="entry name" value="IM_YidH-like"/>
</dbReference>
<evidence type="ECO:0000313" key="9">
    <source>
        <dbReference type="Proteomes" id="UP000076798"/>
    </source>
</evidence>
<evidence type="ECO:0000256" key="1">
    <source>
        <dbReference type="ARBA" id="ARBA00004651"/>
    </source>
</evidence>
<accession>A0A166C2F8</accession>
<feature type="transmembrane region" description="Helical" evidence="6">
    <location>
        <begin position="97"/>
        <end position="120"/>
    </location>
</feature>
<evidence type="ECO:0000256" key="4">
    <source>
        <dbReference type="ARBA" id="ARBA00022989"/>
    </source>
</evidence>
<organism evidence="8 9">
    <name type="scientific">Sistotremastrum suecicum HHB10207 ss-3</name>
    <dbReference type="NCBI Taxonomy" id="1314776"/>
    <lineage>
        <taxon>Eukaryota</taxon>
        <taxon>Fungi</taxon>
        <taxon>Dikarya</taxon>
        <taxon>Basidiomycota</taxon>
        <taxon>Agaricomycotina</taxon>
        <taxon>Agaricomycetes</taxon>
        <taxon>Sistotremastrales</taxon>
        <taxon>Sistotremastraceae</taxon>
        <taxon>Sistotremastrum</taxon>
    </lineage>
</organism>
<reference evidence="8 9" key="1">
    <citation type="journal article" date="2016" name="Mol. Biol. Evol.">
        <title>Comparative Genomics of Early-Diverging Mushroom-Forming Fungi Provides Insights into the Origins of Lignocellulose Decay Capabilities.</title>
        <authorList>
            <person name="Nagy L.G."/>
            <person name="Riley R."/>
            <person name="Tritt A."/>
            <person name="Adam C."/>
            <person name="Daum C."/>
            <person name="Floudas D."/>
            <person name="Sun H."/>
            <person name="Yadav J.S."/>
            <person name="Pangilinan J."/>
            <person name="Larsson K.H."/>
            <person name="Matsuura K."/>
            <person name="Barry K."/>
            <person name="Labutti K."/>
            <person name="Kuo R."/>
            <person name="Ohm R.A."/>
            <person name="Bhattacharya S.S."/>
            <person name="Shirouzu T."/>
            <person name="Yoshinaga Y."/>
            <person name="Martin F.M."/>
            <person name="Grigoriev I.V."/>
            <person name="Hibbett D.S."/>
        </authorList>
    </citation>
    <scope>NUCLEOTIDE SEQUENCE [LARGE SCALE GENOMIC DNA]</scope>
    <source>
        <strain evidence="8 9">HHB10207 ss-3</strain>
    </source>
</reference>
<name>A0A166C2F8_9AGAM</name>
<keyword evidence="3 6" id="KW-0812">Transmembrane</keyword>
<evidence type="ECO:0000259" key="7">
    <source>
        <dbReference type="Pfam" id="PF02656"/>
    </source>
</evidence>
<dbReference type="EMBL" id="KV428094">
    <property type="protein sequence ID" value="KZT37000.1"/>
    <property type="molecule type" value="Genomic_DNA"/>
</dbReference>
<dbReference type="Proteomes" id="UP000076798">
    <property type="component" value="Unassembled WGS sequence"/>
</dbReference>
<evidence type="ECO:0000313" key="8">
    <source>
        <dbReference type="EMBL" id="KZT37000.1"/>
    </source>
</evidence>
<gene>
    <name evidence="8" type="ORF">SISSUDRAFT_988406</name>
</gene>
<evidence type="ECO:0000256" key="5">
    <source>
        <dbReference type="ARBA" id="ARBA00023136"/>
    </source>
</evidence>
<keyword evidence="5 6" id="KW-0472">Membrane</keyword>
<protein>
    <recommendedName>
        <fullName evidence="7">DUF202 domain-containing protein</fullName>
    </recommendedName>
</protein>
<keyword evidence="4 6" id="KW-1133">Transmembrane helix</keyword>
<dbReference type="OrthoDB" id="5525680at2759"/>
<sequence>MRVENVGSTTRDFLALERNWLTHIRLVVLLSLLSSSILLRSRLSLSPNAPRDLPHSALPVGSLYFAGAVAVSIASIVQYRSRFRDFFSFKGFLRPSLAHTIVVTMVALLVFVTCVLLLIVRQSD</sequence>
<dbReference type="PANTHER" id="PTHR34187:SF2">
    <property type="entry name" value="DUF202 DOMAIN-CONTAINING PROTEIN"/>
    <property type="match status" value="1"/>
</dbReference>
<feature type="transmembrane region" description="Helical" evidence="6">
    <location>
        <begin position="20"/>
        <end position="39"/>
    </location>
</feature>
<dbReference type="Pfam" id="PF02656">
    <property type="entry name" value="DUF202"/>
    <property type="match status" value="1"/>
</dbReference>
<feature type="transmembrane region" description="Helical" evidence="6">
    <location>
        <begin position="60"/>
        <end position="77"/>
    </location>
</feature>
<evidence type="ECO:0000256" key="6">
    <source>
        <dbReference type="SAM" id="Phobius"/>
    </source>
</evidence>
<evidence type="ECO:0000256" key="3">
    <source>
        <dbReference type="ARBA" id="ARBA00022692"/>
    </source>
</evidence>